<dbReference type="Gene3D" id="3.40.50.880">
    <property type="match status" value="1"/>
</dbReference>
<dbReference type="InterPro" id="IPR018062">
    <property type="entry name" value="HTH_AraC-typ_CS"/>
</dbReference>
<dbReference type="SMART" id="SM00342">
    <property type="entry name" value="HTH_ARAC"/>
    <property type="match status" value="1"/>
</dbReference>
<proteinExistence type="predicted"/>
<organism evidence="5 6">
    <name type="scientific">Aromatoleum petrolei</name>
    <dbReference type="NCBI Taxonomy" id="76116"/>
    <lineage>
        <taxon>Bacteria</taxon>
        <taxon>Pseudomonadati</taxon>
        <taxon>Pseudomonadota</taxon>
        <taxon>Betaproteobacteria</taxon>
        <taxon>Rhodocyclales</taxon>
        <taxon>Rhodocyclaceae</taxon>
        <taxon>Aromatoleum</taxon>
    </lineage>
</organism>
<dbReference type="InterPro" id="IPR009057">
    <property type="entry name" value="Homeodomain-like_sf"/>
</dbReference>
<reference evidence="5 6" key="1">
    <citation type="submission" date="2019-12" db="EMBL/GenBank/DDBJ databases">
        <title>Comparative genomics gives insights into the taxonomy of the Azoarcus-Aromatoleum group and reveals separate origins of nif in the plant-associated Azoarcus and non-plant-associated Aromatoleum sub-groups.</title>
        <authorList>
            <person name="Lafos M."/>
            <person name="Maluk M."/>
            <person name="Batista M."/>
            <person name="Junghare M."/>
            <person name="Carmona M."/>
            <person name="Faoro H."/>
            <person name="Cruz L.M."/>
            <person name="Battistoni F."/>
            <person name="De Souza E."/>
            <person name="Pedrosa F."/>
            <person name="Chen W.-M."/>
            <person name="Poole P.S."/>
            <person name="Dixon R.A."/>
            <person name="James E.K."/>
        </authorList>
    </citation>
    <scope>NUCLEOTIDE SEQUENCE [LARGE SCALE GENOMIC DNA]</scope>
    <source>
        <strain evidence="5 6">ToN1</strain>
    </source>
</reference>
<dbReference type="Proteomes" id="UP000652074">
    <property type="component" value="Unassembled WGS sequence"/>
</dbReference>
<dbReference type="Pfam" id="PF12833">
    <property type="entry name" value="HTH_18"/>
    <property type="match status" value="1"/>
</dbReference>
<dbReference type="InterPro" id="IPR029062">
    <property type="entry name" value="Class_I_gatase-like"/>
</dbReference>
<dbReference type="Gene3D" id="1.10.10.60">
    <property type="entry name" value="Homeodomain-like"/>
    <property type="match status" value="2"/>
</dbReference>
<feature type="domain" description="HTH araC/xylS-type" evidence="4">
    <location>
        <begin position="237"/>
        <end position="335"/>
    </location>
</feature>
<keyword evidence="2" id="KW-0238">DNA-binding</keyword>
<dbReference type="PANTHER" id="PTHR43130">
    <property type="entry name" value="ARAC-FAMILY TRANSCRIPTIONAL REGULATOR"/>
    <property type="match status" value="1"/>
</dbReference>
<dbReference type="InterPro" id="IPR002818">
    <property type="entry name" value="DJ-1/PfpI"/>
</dbReference>
<dbReference type="RefSeq" id="WP_169207314.1">
    <property type="nucleotide sequence ID" value="NZ_CP059560.1"/>
</dbReference>
<evidence type="ECO:0000259" key="4">
    <source>
        <dbReference type="PROSITE" id="PS01124"/>
    </source>
</evidence>
<dbReference type="InterPro" id="IPR018060">
    <property type="entry name" value="HTH_AraC"/>
</dbReference>
<evidence type="ECO:0000313" key="5">
    <source>
        <dbReference type="EMBL" id="NMF89960.1"/>
    </source>
</evidence>
<dbReference type="PRINTS" id="PR00032">
    <property type="entry name" value="HTHARAC"/>
</dbReference>
<dbReference type="SUPFAM" id="SSF52317">
    <property type="entry name" value="Class I glutamine amidotransferase-like"/>
    <property type="match status" value="1"/>
</dbReference>
<evidence type="ECO:0000313" key="6">
    <source>
        <dbReference type="Proteomes" id="UP000652074"/>
    </source>
</evidence>
<dbReference type="PROSITE" id="PS01124">
    <property type="entry name" value="HTH_ARAC_FAMILY_2"/>
    <property type="match status" value="1"/>
</dbReference>
<keyword evidence="1" id="KW-0805">Transcription regulation</keyword>
<dbReference type="SUPFAM" id="SSF46689">
    <property type="entry name" value="Homeodomain-like"/>
    <property type="match status" value="2"/>
</dbReference>
<evidence type="ECO:0000256" key="3">
    <source>
        <dbReference type="ARBA" id="ARBA00023163"/>
    </source>
</evidence>
<protein>
    <submittedName>
        <fullName evidence="5">Helix-turn-helix domain-containing protein</fullName>
    </submittedName>
</protein>
<keyword evidence="3" id="KW-0804">Transcription</keyword>
<evidence type="ECO:0000256" key="1">
    <source>
        <dbReference type="ARBA" id="ARBA00023015"/>
    </source>
</evidence>
<dbReference type="PROSITE" id="PS00041">
    <property type="entry name" value="HTH_ARAC_FAMILY_1"/>
    <property type="match status" value="2"/>
</dbReference>
<gene>
    <name evidence="5" type="ORF">GPA26_15950</name>
</gene>
<keyword evidence="6" id="KW-1185">Reference proteome</keyword>
<dbReference type="EMBL" id="WTVR01000032">
    <property type="protein sequence ID" value="NMF89960.1"/>
    <property type="molecule type" value="Genomic_DNA"/>
</dbReference>
<evidence type="ECO:0000256" key="2">
    <source>
        <dbReference type="ARBA" id="ARBA00023125"/>
    </source>
</evidence>
<name>A0ABX1MPV9_9RHOO</name>
<sequence>MHAPRRGNSLPTVAILAFPETTASVLYGMHDLFHSAGRDWGLIEHGTPGLPLMAPVVVSVDGAPLTVGNGVRVCPDCHIDAMPQPELVCIPEIAVMPTDELLRRFEPECAWLRGAYAGGAVIASACSGALLMAQAGLLDDEPATTHWAFCGTLAERFPRVRVQCQRSLVVAGDGQRLVMAGGGTTWQDLALYLIARFAGVDAAMQLARMNLIDWHHVGQQPFARLSASRQTDDALIARAQVWAATHYAEAAPVAAMAELTGLSERAFVRRFRQVTGMSPLAYVHTVRIEEAKQMLESTRLPVEAIAEELGYEDASFFSRLFKREVKLTPARYRRKFGDLREVLREAAGHAH</sequence>
<dbReference type="PANTHER" id="PTHR43130:SF3">
    <property type="entry name" value="HTH-TYPE TRANSCRIPTIONAL REGULATOR RV1931C"/>
    <property type="match status" value="1"/>
</dbReference>
<dbReference type="Pfam" id="PF01965">
    <property type="entry name" value="DJ-1_PfpI"/>
    <property type="match status" value="1"/>
</dbReference>
<dbReference type="InterPro" id="IPR020449">
    <property type="entry name" value="Tscrpt_reg_AraC-type_HTH"/>
</dbReference>
<dbReference type="InterPro" id="IPR052158">
    <property type="entry name" value="INH-QAR"/>
</dbReference>
<comment type="caution">
    <text evidence="5">The sequence shown here is derived from an EMBL/GenBank/DDBJ whole genome shotgun (WGS) entry which is preliminary data.</text>
</comment>
<dbReference type="CDD" id="cd03138">
    <property type="entry name" value="GATase1_AraC_2"/>
    <property type="match status" value="1"/>
</dbReference>
<accession>A0ABX1MPV9</accession>